<evidence type="ECO:0000313" key="2">
    <source>
        <dbReference type="EMBL" id="PKY66899.1"/>
    </source>
</evidence>
<keyword evidence="1" id="KW-0472">Membrane</keyword>
<name>A0A2I1I6Z9_9ACTO</name>
<organism evidence="2 3">
    <name type="scientific">Schaalia turicensis</name>
    <dbReference type="NCBI Taxonomy" id="131111"/>
    <lineage>
        <taxon>Bacteria</taxon>
        <taxon>Bacillati</taxon>
        <taxon>Actinomycetota</taxon>
        <taxon>Actinomycetes</taxon>
        <taxon>Actinomycetales</taxon>
        <taxon>Actinomycetaceae</taxon>
        <taxon>Schaalia</taxon>
    </lineage>
</organism>
<dbReference type="RefSeq" id="WP_101627404.1">
    <property type="nucleotide sequence ID" value="NZ_JBCOMK010000008.1"/>
</dbReference>
<dbReference type="AlphaFoldDB" id="A0A2I1I6Z9"/>
<comment type="caution">
    <text evidence="2">The sequence shown here is derived from an EMBL/GenBank/DDBJ whole genome shotgun (WGS) entry which is preliminary data.</text>
</comment>
<sequence length="148" mass="15671">MTTPSHNHEPKENEGVDDSRPAFFASTVAKLARLEIVTAVVAILCVGALGYAGEAQILSILLAIGAIASIIGIHVGSLLALGQPARNPLAWIAFSYIGRIGAITLFVYLPTAFAQPVRFPATCALIAIVASLLFELVALVRMRQFNVD</sequence>
<proteinExistence type="predicted"/>
<gene>
    <name evidence="2" type="ORF">CYJ25_01280</name>
</gene>
<feature type="transmembrane region" description="Helical" evidence="1">
    <location>
        <begin position="31"/>
        <end position="51"/>
    </location>
</feature>
<evidence type="ECO:0000256" key="1">
    <source>
        <dbReference type="SAM" id="Phobius"/>
    </source>
</evidence>
<feature type="transmembrane region" description="Helical" evidence="1">
    <location>
        <begin position="119"/>
        <end position="140"/>
    </location>
</feature>
<keyword evidence="1" id="KW-0812">Transmembrane</keyword>
<dbReference type="Proteomes" id="UP000234545">
    <property type="component" value="Unassembled WGS sequence"/>
</dbReference>
<dbReference type="EMBL" id="PKKJ01000001">
    <property type="protein sequence ID" value="PKY66899.1"/>
    <property type="molecule type" value="Genomic_DNA"/>
</dbReference>
<accession>A0A2I1I6Z9</accession>
<keyword evidence="1" id="KW-1133">Transmembrane helix</keyword>
<evidence type="ECO:0000313" key="3">
    <source>
        <dbReference type="Proteomes" id="UP000234545"/>
    </source>
</evidence>
<reference evidence="2 3" key="1">
    <citation type="submission" date="2017-12" db="EMBL/GenBank/DDBJ databases">
        <title>Phylogenetic diversity of female urinary microbiome.</title>
        <authorList>
            <person name="Thomas-White K."/>
            <person name="Wolfe A.J."/>
        </authorList>
    </citation>
    <scope>NUCLEOTIDE SEQUENCE [LARGE SCALE GENOMIC DNA]</scope>
    <source>
        <strain evidence="2 3">UMB0250</strain>
    </source>
</reference>
<protein>
    <submittedName>
        <fullName evidence="2">Uncharacterized protein</fullName>
    </submittedName>
</protein>
<feature type="transmembrane region" description="Helical" evidence="1">
    <location>
        <begin position="57"/>
        <end position="82"/>
    </location>
</feature>
<feature type="transmembrane region" description="Helical" evidence="1">
    <location>
        <begin position="89"/>
        <end position="113"/>
    </location>
</feature>